<dbReference type="AlphaFoldDB" id="A0A974GZX7"/>
<protein>
    <submittedName>
        <fullName evidence="1">Uncharacterized protein</fullName>
    </submittedName>
</protein>
<reference evidence="1" key="1">
    <citation type="submission" date="2016-05" db="EMBL/GenBank/DDBJ databases">
        <title>WGS assembly of Xenopus laevis.</title>
        <authorList>
            <person name="Session A."/>
            <person name="Uno Y."/>
            <person name="Kwon T."/>
            <person name="Chapman J."/>
            <person name="Toyoda A."/>
            <person name="Takahashi S."/>
            <person name="Fukui A."/>
            <person name="Hikosaka A."/>
            <person name="Putnam N."/>
            <person name="Stites J."/>
            <person name="Van Heeringen S."/>
            <person name="Quigley I."/>
            <person name="Heinz S."/>
            <person name="Hellsten U."/>
            <person name="Lyons J."/>
            <person name="Suzuki A."/>
            <person name="Kondo M."/>
            <person name="Ogino H."/>
            <person name="Ochi H."/>
            <person name="Bogdanovic O."/>
            <person name="Lister R."/>
            <person name="Georgiou G."/>
            <person name="Paranjpe S."/>
            <person name="Van Kruijsbergen I."/>
            <person name="Mozaffari S."/>
            <person name="Shu S."/>
            <person name="Schmutz J."/>
            <person name="Jenkins J."/>
            <person name="Grimwood J."/>
            <person name="Carlson J."/>
            <person name="Mitros T."/>
            <person name="Simakov O."/>
            <person name="Heald R."/>
            <person name="Miller K."/>
            <person name="Haudenschild C."/>
            <person name="Kuroki Y."/>
            <person name="Tanaka T."/>
            <person name="Michiue T."/>
            <person name="Watanabe M."/>
            <person name="Kinoshita T."/>
            <person name="Ohta Y."/>
            <person name="Mawaribuchi S."/>
            <person name="Suzuki Y."/>
            <person name="Haramoto Y."/>
            <person name="Yamamoto T."/>
            <person name="Takagi C."/>
            <person name="Kitzman J."/>
            <person name="Shendure J."/>
            <person name="Nakayama T."/>
            <person name="Izutsu Y."/>
            <person name="Robert J."/>
            <person name="Dichmann D."/>
            <person name="Flajnik M."/>
            <person name="Houston D."/>
            <person name="Marcotte E."/>
            <person name="Wallingford J."/>
            <person name="Ito Y."/>
            <person name="Asashima M."/>
            <person name="Ueno N."/>
            <person name="Matsuda Y."/>
            <person name="Jan Veenstra G."/>
            <person name="Fujiyama A."/>
            <person name="Harland R."/>
            <person name="Taira M."/>
            <person name="Rokhsar D.S."/>
        </authorList>
    </citation>
    <scope>NUCLEOTIDE SEQUENCE</scope>
    <source>
        <strain evidence="1">J</strain>
        <tissue evidence="1">Blood</tissue>
    </source>
</reference>
<evidence type="ECO:0000313" key="1">
    <source>
        <dbReference type="EMBL" id="OCT57020.1"/>
    </source>
</evidence>
<dbReference type="EMBL" id="KV467238">
    <property type="protein sequence ID" value="OCT57020.1"/>
    <property type="molecule type" value="Genomic_DNA"/>
</dbReference>
<name>A0A974GZX7_XENLA</name>
<organism evidence="1">
    <name type="scientific">Xenopus laevis</name>
    <name type="common">African clawed frog</name>
    <dbReference type="NCBI Taxonomy" id="8355"/>
    <lineage>
        <taxon>Eukaryota</taxon>
        <taxon>Metazoa</taxon>
        <taxon>Chordata</taxon>
        <taxon>Craniata</taxon>
        <taxon>Vertebrata</taxon>
        <taxon>Euteleostomi</taxon>
        <taxon>Amphibia</taxon>
        <taxon>Batrachia</taxon>
        <taxon>Anura</taxon>
        <taxon>Pipoidea</taxon>
        <taxon>Pipidae</taxon>
        <taxon>Xenopodinae</taxon>
        <taxon>Xenopus</taxon>
        <taxon>Xenopus</taxon>
    </lineage>
</organism>
<sequence length="109" mass="12462">MFFNILKQPRIQNTELLVFPQTHSCSIPTQSITENNTIHSTMQVCCYGSLHTFFTKSFHLHFKIIATARPIYLTHQSSTAHWLPVNSIIKLKPLTLTYKALFNNALPSS</sequence>
<accession>A0A974GZX7</accession>
<proteinExistence type="predicted"/>
<gene>
    <name evidence="1" type="ORF">XELAEV_18004109mg</name>
</gene>
<dbReference type="Proteomes" id="UP000694892">
    <property type="component" value="Unassembled WGS sequence"/>
</dbReference>